<feature type="domain" description="Protein kinase" evidence="2">
    <location>
        <begin position="181"/>
        <end position="476"/>
    </location>
</feature>
<dbReference type="GO" id="GO:0005886">
    <property type="term" value="C:plasma membrane"/>
    <property type="evidence" value="ECO:0007669"/>
    <property type="project" value="TreeGrafter"/>
</dbReference>
<dbReference type="Proteomes" id="UP001229421">
    <property type="component" value="Unassembled WGS sequence"/>
</dbReference>
<sequence>MDQIIKELEEVSELQFKHANAEHTKVADEDEDKGTSSSSLKTELLKIPLNEIRQATNDFDKAFLVGSGGLAYDTIYMRENRMGLAPIARRRFNEGTLKELIDPKIIEDDDEHTFTLNRGPNQKSFRTFSKIAYQCLAETQAKRPTMEVVIKKLQKALELQGKTMKLSRFRLGDIKLATENFSETYCIGLDTNGTVYKAKVNHLGNNSSLATKGENKDEPSKKNISVAIKRITSKISGQGKQGYFEEFEMRTSYKHPNILSILGFCDEDGETILVYEHASDISLDDYLKSVDNMDNFTWNKRLHMCLEIAHGLNHLHNKMVNPKRTIHIDIKSANILLDKNLGAKIAYFVTSKLHLASREHANQVYEDPEYEKSGTLENVSDIYSFGVVLFEIFCGRVAYDRVYISENKKGLAPIARKSFGDGTIKRIMDPKLKEDISGSNNQDSLDTFLRLAYECLGEVAERPTMEIVIKELETALNLQDRKPVESR</sequence>
<accession>A0AAD8NID3</accession>
<dbReference type="SMART" id="SM00220">
    <property type="entry name" value="S_TKc"/>
    <property type="match status" value="1"/>
</dbReference>
<evidence type="ECO:0000313" key="3">
    <source>
        <dbReference type="EMBL" id="KAK1410929.1"/>
    </source>
</evidence>
<protein>
    <recommendedName>
        <fullName evidence="2">Protein kinase domain-containing protein</fullName>
    </recommendedName>
</protein>
<evidence type="ECO:0000259" key="2">
    <source>
        <dbReference type="PROSITE" id="PS50011"/>
    </source>
</evidence>
<dbReference type="PANTHER" id="PTHR27003">
    <property type="entry name" value="OS07G0166700 PROTEIN"/>
    <property type="match status" value="1"/>
</dbReference>
<dbReference type="GO" id="GO:0004714">
    <property type="term" value="F:transmembrane receptor protein tyrosine kinase activity"/>
    <property type="evidence" value="ECO:0007669"/>
    <property type="project" value="InterPro"/>
</dbReference>
<dbReference type="InterPro" id="IPR000719">
    <property type="entry name" value="Prot_kinase_dom"/>
</dbReference>
<dbReference type="Pfam" id="PF07714">
    <property type="entry name" value="PK_Tyr_Ser-Thr"/>
    <property type="match status" value="1"/>
</dbReference>
<comment type="caution">
    <text evidence="3">The sequence shown here is derived from an EMBL/GenBank/DDBJ whole genome shotgun (WGS) entry which is preliminary data.</text>
</comment>
<dbReference type="InterPro" id="IPR001245">
    <property type="entry name" value="Ser-Thr/Tyr_kinase_cat_dom"/>
</dbReference>
<dbReference type="EMBL" id="JAUHHV010000010">
    <property type="protein sequence ID" value="KAK1410929.1"/>
    <property type="molecule type" value="Genomic_DNA"/>
</dbReference>
<dbReference type="PANTHER" id="PTHR27003:SF471">
    <property type="entry name" value="VASCULAR ENDOTHELIAL GROWTH FACTOR RECEPTOR 2 (VEGFR2)-RELATED"/>
    <property type="match status" value="1"/>
</dbReference>
<dbReference type="Gene3D" id="1.10.510.10">
    <property type="entry name" value="Transferase(Phosphotransferase) domain 1"/>
    <property type="match status" value="2"/>
</dbReference>
<proteinExistence type="predicted"/>
<dbReference type="Gene3D" id="3.30.200.20">
    <property type="entry name" value="Phosphorylase Kinase, domain 1"/>
    <property type="match status" value="1"/>
</dbReference>
<organism evidence="3 4">
    <name type="scientific">Tagetes erecta</name>
    <name type="common">African marigold</name>
    <dbReference type="NCBI Taxonomy" id="13708"/>
    <lineage>
        <taxon>Eukaryota</taxon>
        <taxon>Viridiplantae</taxon>
        <taxon>Streptophyta</taxon>
        <taxon>Embryophyta</taxon>
        <taxon>Tracheophyta</taxon>
        <taxon>Spermatophyta</taxon>
        <taxon>Magnoliopsida</taxon>
        <taxon>eudicotyledons</taxon>
        <taxon>Gunneridae</taxon>
        <taxon>Pentapetalae</taxon>
        <taxon>asterids</taxon>
        <taxon>campanulids</taxon>
        <taxon>Asterales</taxon>
        <taxon>Asteraceae</taxon>
        <taxon>Asteroideae</taxon>
        <taxon>Heliantheae alliance</taxon>
        <taxon>Tageteae</taxon>
        <taxon>Tagetes</taxon>
    </lineage>
</organism>
<dbReference type="GO" id="GO:0005524">
    <property type="term" value="F:ATP binding"/>
    <property type="evidence" value="ECO:0007669"/>
    <property type="project" value="InterPro"/>
</dbReference>
<dbReference type="InterPro" id="IPR011009">
    <property type="entry name" value="Kinase-like_dom_sf"/>
</dbReference>
<name>A0AAD8NID3_TARER</name>
<dbReference type="InterPro" id="IPR045272">
    <property type="entry name" value="ANXUR1/2-like"/>
</dbReference>
<reference evidence="3" key="1">
    <citation type="journal article" date="2023" name="bioRxiv">
        <title>Improved chromosome-level genome assembly for marigold (Tagetes erecta).</title>
        <authorList>
            <person name="Jiang F."/>
            <person name="Yuan L."/>
            <person name="Wang S."/>
            <person name="Wang H."/>
            <person name="Xu D."/>
            <person name="Wang A."/>
            <person name="Fan W."/>
        </authorList>
    </citation>
    <scope>NUCLEOTIDE SEQUENCE</scope>
    <source>
        <strain evidence="3">WSJ</strain>
        <tissue evidence="3">Leaf</tissue>
    </source>
</reference>
<evidence type="ECO:0000313" key="4">
    <source>
        <dbReference type="Proteomes" id="UP001229421"/>
    </source>
</evidence>
<keyword evidence="4" id="KW-1185">Reference proteome</keyword>
<dbReference type="PROSITE" id="PS50011">
    <property type="entry name" value="PROTEIN_KINASE_DOM"/>
    <property type="match status" value="1"/>
</dbReference>
<gene>
    <name evidence="3" type="ORF">QVD17_37471</name>
</gene>
<dbReference type="SUPFAM" id="SSF56112">
    <property type="entry name" value="Protein kinase-like (PK-like)"/>
    <property type="match status" value="1"/>
</dbReference>
<dbReference type="AlphaFoldDB" id="A0AAD8NID3"/>
<evidence type="ECO:0000256" key="1">
    <source>
        <dbReference type="SAM" id="MobiDB-lite"/>
    </source>
</evidence>
<feature type="region of interest" description="Disordered" evidence="1">
    <location>
        <begin position="19"/>
        <end position="39"/>
    </location>
</feature>
<dbReference type="GO" id="GO:0009506">
    <property type="term" value="C:plasmodesma"/>
    <property type="evidence" value="ECO:0007669"/>
    <property type="project" value="TreeGrafter"/>
</dbReference>